<reference evidence="9" key="2">
    <citation type="submission" date="2023-10" db="EMBL/GenBank/DDBJ databases">
        <authorList>
            <person name="Choi B."/>
        </authorList>
    </citation>
    <scope>NUCLEOTIDE SEQUENCE</scope>
    <source>
        <strain evidence="9">UMB0763</strain>
    </source>
</reference>
<evidence type="ECO:0000259" key="8">
    <source>
        <dbReference type="Pfam" id="PF00482"/>
    </source>
</evidence>
<dbReference type="GO" id="GO:0005886">
    <property type="term" value="C:plasma membrane"/>
    <property type="evidence" value="ECO:0007669"/>
    <property type="project" value="UniProtKB-SubCell"/>
</dbReference>
<dbReference type="AlphaFoldDB" id="A0AAF1BY44"/>
<dbReference type="InterPro" id="IPR018076">
    <property type="entry name" value="T2SS_GspF_dom"/>
</dbReference>
<evidence type="ECO:0000256" key="7">
    <source>
        <dbReference type="SAM" id="SignalP"/>
    </source>
</evidence>
<evidence type="ECO:0000256" key="2">
    <source>
        <dbReference type="ARBA" id="ARBA00022475"/>
    </source>
</evidence>
<comment type="subcellular location">
    <subcellularLocation>
        <location evidence="1">Cell membrane</location>
        <topology evidence="1">Multi-pass membrane protein</topology>
    </subcellularLocation>
</comment>
<evidence type="ECO:0000313" key="10">
    <source>
        <dbReference type="Proteomes" id="UP000234560"/>
    </source>
</evidence>
<feature type="domain" description="Type II secretion system protein GspF" evidence="8">
    <location>
        <begin position="74"/>
        <end position="188"/>
    </location>
</feature>
<dbReference type="KEGG" id="cpyr:CYJ47_10945"/>
<feature type="chain" id="PRO_5042141130" evidence="7">
    <location>
        <begin position="18"/>
        <end position="201"/>
    </location>
</feature>
<keyword evidence="7" id="KW-0732">Signal</keyword>
<protein>
    <submittedName>
        <fullName evidence="9">Type II secretion system F family protein</fullName>
    </submittedName>
</protein>
<feature type="signal peptide" evidence="7">
    <location>
        <begin position="1"/>
        <end position="17"/>
    </location>
</feature>
<organism evidence="9 10">
    <name type="scientific">Corynebacterium pyruviciproducens</name>
    <dbReference type="NCBI Taxonomy" id="598660"/>
    <lineage>
        <taxon>Bacteria</taxon>
        <taxon>Bacillati</taxon>
        <taxon>Actinomycetota</taxon>
        <taxon>Actinomycetes</taxon>
        <taxon>Mycobacteriales</taxon>
        <taxon>Corynebacteriaceae</taxon>
        <taxon>Corynebacterium</taxon>
    </lineage>
</organism>
<feature type="transmembrane region" description="Helical" evidence="6">
    <location>
        <begin position="170"/>
        <end position="196"/>
    </location>
</feature>
<dbReference type="Proteomes" id="UP000234560">
    <property type="component" value="Chromosome"/>
</dbReference>
<evidence type="ECO:0000256" key="5">
    <source>
        <dbReference type="ARBA" id="ARBA00023136"/>
    </source>
</evidence>
<dbReference type="RefSeq" id="WP_101677632.1">
    <property type="nucleotide sequence ID" value="NZ_CP136958.1"/>
</dbReference>
<gene>
    <name evidence="9" type="ORF">CYJ47_10945</name>
</gene>
<evidence type="ECO:0000256" key="6">
    <source>
        <dbReference type="SAM" id="Phobius"/>
    </source>
</evidence>
<name>A0AAF1BY44_9CORY</name>
<keyword evidence="4 6" id="KW-1133">Transmembrane helix</keyword>
<keyword evidence="3 6" id="KW-0812">Transmembrane</keyword>
<accession>A0AAF1BY44</accession>
<keyword evidence="2" id="KW-1003">Cell membrane</keyword>
<keyword evidence="5 6" id="KW-0472">Membrane</keyword>
<sequence>MLVPVVLILIAAHLATAPPAWRLSQRTPWLSRGRARDGPDVCGATCAPGAGGATCGPGARDGSLSVVTDVELFCACLEAGLTHEQAAHAVGVCGGATAWLAVSAFLAVGVDPDTAWEQVRALPGCADIASLASASTRTGASIVAGCRRVADKLTQRAADERTAATERAGVLIALPLTTCFLPAFFLLGLVPVLVSLGAQFF</sequence>
<proteinExistence type="predicted"/>
<evidence type="ECO:0000256" key="1">
    <source>
        <dbReference type="ARBA" id="ARBA00004651"/>
    </source>
</evidence>
<dbReference type="Pfam" id="PF00482">
    <property type="entry name" value="T2SSF"/>
    <property type="match status" value="1"/>
</dbReference>
<dbReference type="PANTHER" id="PTHR35007">
    <property type="entry name" value="INTEGRAL MEMBRANE PROTEIN-RELATED"/>
    <property type="match status" value="1"/>
</dbReference>
<dbReference type="PANTHER" id="PTHR35007:SF3">
    <property type="entry name" value="POSSIBLE CONSERVED ALANINE RICH MEMBRANE PROTEIN"/>
    <property type="match status" value="1"/>
</dbReference>
<evidence type="ECO:0000256" key="3">
    <source>
        <dbReference type="ARBA" id="ARBA00022692"/>
    </source>
</evidence>
<dbReference type="EMBL" id="CP136958">
    <property type="protein sequence ID" value="WOT03531.1"/>
    <property type="molecule type" value="Genomic_DNA"/>
</dbReference>
<evidence type="ECO:0000256" key="4">
    <source>
        <dbReference type="ARBA" id="ARBA00022989"/>
    </source>
</evidence>
<reference evidence="9" key="1">
    <citation type="submission" date="2017-12" db="EMBL/GenBank/DDBJ databases">
        <authorList>
            <person name="Thomas-White K."/>
            <person name="Wolfe A.J."/>
        </authorList>
    </citation>
    <scope>NUCLEOTIDE SEQUENCE</scope>
    <source>
        <strain evidence="9">UMB0763</strain>
    </source>
</reference>
<evidence type="ECO:0000313" key="9">
    <source>
        <dbReference type="EMBL" id="WOT03531.1"/>
    </source>
</evidence>